<reference evidence="2" key="4">
    <citation type="submission" date="2019-03" db="UniProtKB">
        <authorList>
            <consortium name="EnsemblPlants"/>
        </authorList>
    </citation>
    <scope>IDENTIFICATION</scope>
</reference>
<evidence type="ECO:0000313" key="3">
    <source>
        <dbReference type="Proteomes" id="UP000015105"/>
    </source>
</evidence>
<dbReference type="EnsemblPlants" id="AET5Gv20570600.15">
    <property type="protein sequence ID" value="AET5Gv20570600.15"/>
    <property type="gene ID" value="AET5Gv20570600"/>
</dbReference>
<sequence length="101" mass="11269">PPPHFHRHPLLPPLPSAGAPLPAPRRRPSPSTGAPPRRRRGHCCRWETLIASSHVHQISHRRIQVQICPCRFHHLSGNFQGAPARLRASSALGAWTTRARL</sequence>
<accession>A0A453KZI8</accession>
<evidence type="ECO:0000256" key="1">
    <source>
        <dbReference type="SAM" id="MobiDB-lite"/>
    </source>
</evidence>
<reference evidence="2" key="5">
    <citation type="journal article" date="2021" name="G3 (Bethesda)">
        <title>Aegilops tauschii genome assembly Aet v5.0 features greater sequence contiguity and improved annotation.</title>
        <authorList>
            <person name="Wang L."/>
            <person name="Zhu T."/>
            <person name="Rodriguez J.C."/>
            <person name="Deal K.R."/>
            <person name="Dubcovsky J."/>
            <person name="McGuire P.E."/>
            <person name="Lux T."/>
            <person name="Spannagl M."/>
            <person name="Mayer K.F.X."/>
            <person name="Baldrich P."/>
            <person name="Meyers B.C."/>
            <person name="Huo N."/>
            <person name="Gu Y.Q."/>
            <person name="Zhou H."/>
            <person name="Devos K.M."/>
            <person name="Bennetzen J.L."/>
            <person name="Unver T."/>
            <person name="Budak H."/>
            <person name="Gulick P.J."/>
            <person name="Galiba G."/>
            <person name="Kalapos B."/>
            <person name="Nelson D.R."/>
            <person name="Li P."/>
            <person name="You F.M."/>
            <person name="Luo M.C."/>
            <person name="Dvorak J."/>
        </authorList>
    </citation>
    <scope>NUCLEOTIDE SEQUENCE [LARGE SCALE GENOMIC DNA]</scope>
    <source>
        <strain evidence="2">cv. AL8/78</strain>
    </source>
</reference>
<dbReference type="Gramene" id="AET5Gv20570600.15">
    <property type="protein sequence ID" value="AET5Gv20570600.15"/>
    <property type="gene ID" value="AET5Gv20570600"/>
</dbReference>
<organism evidence="2 3">
    <name type="scientific">Aegilops tauschii subsp. strangulata</name>
    <name type="common">Goatgrass</name>
    <dbReference type="NCBI Taxonomy" id="200361"/>
    <lineage>
        <taxon>Eukaryota</taxon>
        <taxon>Viridiplantae</taxon>
        <taxon>Streptophyta</taxon>
        <taxon>Embryophyta</taxon>
        <taxon>Tracheophyta</taxon>
        <taxon>Spermatophyta</taxon>
        <taxon>Magnoliopsida</taxon>
        <taxon>Liliopsida</taxon>
        <taxon>Poales</taxon>
        <taxon>Poaceae</taxon>
        <taxon>BOP clade</taxon>
        <taxon>Pooideae</taxon>
        <taxon>Triticodae</taxon>
        <taxon>Triticeae</taxon>
        <taxon>Triticinae</taxon>
        <taxon>Aegilops</taxon>
    </lineage>
</organism>
<proteinExistence type="predicted"/>
<reference evidence="3" key="2">
    <citation type="journal article" date="2017" name="Nat. Plants">
        <title>The Aegilops tauschii genome reveals multiple impacts of transposons.</title>
        <authorList>
            <person name="Zhao G."/>
            <person name="Zou C."/>
            <person name="Li K."/>
            <person name="Wang K."/>
            <person name="Li T."/>
            <person name="Gao L."/>
            <person name="Zhang X."/>
            <person name="Wang H."/>
            <person name="Yang Z."/>
            <person name="Liu X."/>
            <person name="Jiang W."/>
            <person name="Mao L."/>
            <person name="Kong X."/>
            <person name="Jiao Y."/>
            <person name="Jia J."/>
        </authorList>
    </citation>
    <scope>NUCLEOTIDE SEQUENCE [LARGE SCALE GENOMIC DNA]</scope>
    <source>
        <strain evidence="3">cv. AL8/78</strain>
    </source>
</reference>
<reference evidence="3" key="1">
    <citation type="journal article" date="2014" name="Science">
        <title>Ancient hybridizations among the ancestral genomes of bread wheat.</title>
        <authorList>
            <consortium name="International Wheat Genome Sequencing Consortium,"/>
            <person name="Marcussen T."/>
            <person name="Sandve S.R."/>
            <person name="Heier L."/>
            <person name="Spannagl M."/>
            <person name="Pfeifer M."/>
            <person name="Jakobsen K.S."/>
            <person name="Wulff B.B."/>
            <person name="Steuernagel B."/>
            <person name="Mayer K.F."/>
            <person name="Olsen O.A."/>
        </authorList>
    </citation>
    <scope>NUCLEOTIDE SEQUENCE [LARGE SCALE GENOMIC DNA]</scope>
    <source>
        <strain evidence="3">cv. AL8/78</strain>
    </source>
</reference>
<keyword evidence="3" id="KW-1185">Reference proteome</keyword>
<reference evidence="2" key="3">
    <citation type="journal article" date="2017" name="Nature">
        <title>Genome sequence of the progenitor of the wheat D genome Aegilops tauschii.</title>
        <authorList>
            <person name="Luo M.C."/>
            <person name="Gu Y.Q."/>
            <person name="Puiu D."/>
            <person name="Wang H."/>
            <person name="Twardziok S.O."/>
            <person name="Deal K.R."/>
            <person name="Huo N."/>
            <person name="Zhu T."/>
            <person name="Wang L."/>
            <person name="Wang Y."/>
            <person name="McGuire P.E."/>
            <person name="Liu S."/>
            <person name="Long H."/>
            <person name="Ramasamy R.K."/>
            <person name="Rodriguez J.C."/>
            <person name="Van S.L."/>
            <person name="Yuan L."/>
            <person name="Wang Z."/>
            <person name="Xia Z."/>
            <person name="Xiao L."/>
            <person name="Anderson O.D."/>
            <person name="Ouyang S."/>
            <person name="Liang Y."/>
            <person name="Zimin A.V."/>
            <person name="Pertea G."/>
            <person name="Qi P."/>
            <person name="Bennetzen J.L."/>
            <person name="Dai X."/>
            <person name="Dawson M.W."/>
            <person name="Muller H.G."/>
            <person name="Kugler K."/>
            <person name="Rivarola-Duarte L."/>
            <person name="Spannagl M."/>
            <person name="Mayer K.F.X."/>
            <person name="Lu F.H."/>
            <person name="Bevan M.W."/>
            <person name="Leroy P."/>
            <person name="Li P."/>
            <person name="You F.M."/>
            <person name="Sun Q."/>
            <person name="Liu Z."/>
            <person name="Lyons E."/>
            <person name="Wicker T."/>
            <person name="Salzberg S.L."/>
            <person name="Devos K.M."/>
            <person name="Dvorak J."/>
        </authorList>
    </citation>
    <scope>NUCLEOTIDE SEQUENCE [LARGE SCALE GENOMIC DNA]</scope>
    <source>
        <strain evidence="2">cv. AL8/78</strain>
    </source>
</reference>
<protein>
    <submittedName>
        <fullName evidence="2">Uncharacterized protein</fullName>
    </submittedName>
</protein>
<dbReference type="AlphaFoldDB" id="A0A453KZI8"/>
<evidence type="ECO:0000313" key="2">
    <source>
        <dbReference type="EnsemblPlants" id="AET5Gv20570600.15"/>
    </source>
</evidence>
<dbReference type="Proteomes" id="UP000015105">
    <property type="component" value="Chromosome 5D"/>
</dbReference>
<feature type="region of interest" description="Disordered" evidence="1">
    <location>
        <begin position="1"/>
        <end position="40"/>
    </location>
</feature>
<name>A0A453KZI8_AEGTS</name>